<dbReference type="EMBL" id="FMDN01000014">
    <property type="protein sequence ID" value="SCG59814.1"/>
    <property type="molecule type" value="Genomic_DNA"/>
</dbReference>
<dbReference type="STRING" id="47864.GA0070560_11452"/>
<feature type="compositionally biased region" description="Basic and acidic residues" evidence="1">
    <location>
        <begin position="272"/>
        <end position="282"/>
    </location>
</feature>
<organism evidence="3 4">
    <name type="scientific">Micromonospora halophytica</name>
    <dbReference type="NCBI Taxonomy" id="47864"/>
    <lineage>
        <taxon>Bacteria</taxon>
        <taxon>Bacillati</taxon>
        <taxon>Actinomycetota</taxon>
        <taxon>Actinomycetes</taxon>
        <taxon>Micromonosporales</taxon>
        <taxon>Micromonosporaceae</taxon>
        <taxon>Micromonospora</taxon>
    </lineage>
</organism>
<gene>
    <name evidence="3" type="ORF">GA0070560_11452</name>
</gene>
<dbReference type="InterPro" id="IPR021235">
    <property type="entry name" value="DUF2637"/>
</dbReference>
<keyword evidence="2" id="KW-1133">Transmembrane helix</keyword>
<feature type="compositionally biased region" description="Basic and acidic residues" evidence="1">
    <location>
        <begin position="209"/>
        <end position="218"/>
    </location>
</feature>
<feature type="compositionally biased region" description="Low complexity" evidence="1">
    <location>
        <begin position="283"/>
        <end position="292"/>
    </location>
</feature>
<keyword evidence="2" id="KW-0812">Transmembrane</keyword>
<feature type="compositionally biased region" description="Polar residues" evidence="1">
    <location>
        <begin position="160"/>
        <end position="172"/>
    </location>
</feature>
<name>A0A1C5INC9_9ACTN</name>
<dbReference type="Proteomes" id="UP000199408">
    <property type="component" value="Unassembled WGS sequence"/>
</dbReference>
<keyword evidence="4" id="KW-1185">Reference proteome</keyword>
<feature type="transmembrane region" description="Helical" evidence="2">
    <location>
        <begin position="30"/>
        <end position="49"/>
    </location>
</feature>
<feature type="region of interest" description="Disordered" evidence="1">
    <location>
        <begin position="151"/>
        <end position="345"/>
    </location>
</feature>
<feature type="transmembrane region" description="Helical" evidence="2">
    <location>
        <begin position="87"/>
        <end position="105"/>
    </location>
</feature>
<keyword evidence="2" id="KW-0472">Membrane</keyword>
<protein>
    <recommendedName>
        <fullName evidence="5">DUF2637 domain-containing protein</fullName>
    </recommendedName>
</protein>
<dbReference type="Pfam" id="PF10935">
    <property type="entry name" value="DUF2637"/>
    <property type="match status" value="1"/>
</dbReference>
<reference evidence="4" key="1">
    <citation type="submission" date="2016-06" db="EMBL/GenBank/DDBJ databases">
        <authorList>
            <person name="Varghese N."/>
        </authorList>
    </citation>
    <scope>NUCLEOTIDE SEQUENCE [LARGE SCALE GENOMIC DNA]</scope>
    <source>
        <strain evidence="4">DSM 43171</strain>
    </source>
</reference>
<dbReference type="OrthoDB" id="3405422at2"/>
<dbReference type="RefSeq" id="WP_091298990.1">
    <property type="nucleotide sequence ID" value="NZ_FMDN01000014.1"/>
</dbReference>
<evidence type="ECO:0008006" key="5">
    <source>
        <dbReference type="Google" id="ProtNLM"/>
    </source>
</evidence>
<feature type="transmembrane region" description="Helical" evidence="2">
    <location>
        <begin position="55"/>
        <end position="75"/>
    </location>
</feature>
<feature type="compositionally biased region" description="Basic and acidic residues" evidence="1">
    <location>
        <begin position="227"/>
        <end position="252"/>
    </location>
</feature>
<evidence type="ECO:0000313" key="3">
    <source>
        <dbReference type="EMBL" id="SCG59814.1"/>
    </source>
</evidence>
<accession>A0A1C5INC9</accession>
<proteinExistence type="predicted"/>
<evidence type="ECO:0000313" key="4">
    <source>
        <dbReference type="Proteomes" id="UP000199408"/>
    </source>
</evidence>
<evidence type="ECO:0000256" key="1">
    <source>
        <dbReference type="SAM" id="MobiDB-lite"/>
    </source>
</evidence>
<feature type="region of interest" description="Disordered" evidence="1">
    <location>
        <begin position="375"/>
        <end position="397"/>
    </location>
</feature>
<feature type="compositionally biased region" description="Low complexity" evidence="1">
    <location>
        <begin position="180"/>
        <end position="191"/>
    </location>
</feature>
<sequence length="397" mass="41807">MTATPLPRHTAARTTEVAEADLRHLTRLRWAVRAVLALGVAASIAANVLHARPNLISQIIAAWPPLALLLTVELISRVPADRRSLAAARLIAAAVIAGIAAWVSYWHMAGVAARYGETDAGASYLLPISVDGLVVVASISLVEIAGRIRAPSLSPADGQQPATMPAETQSPTAEPPSLKAPAPASGPPHAARQARGFDVSPTDMPEAAIRGDEGERSNADAIGHSPTDARDTKEVAPEPPRDDARNHEDAHLVRTGNDASASPHTAPLRGTDLSHHDTDRSGSSRSRPTGSSVAPVENSDEQDRVNTPDAAQEIEPDPLEGQGHDPEPDDGTSSAEAPPDTAGAVAYWYRQDPSLHPADIATRIGRSERTVRRYWPPVPRTANGHGTSRVTEEVGAS</sequence>
<dbReference type="AlphaFoldDB" id="A0A1C5INC9"/>
<evidence type="ECO:0000256" key="2">
    <source>
        <dbReference type="SAM" id="Phobius"/>
    </source>
</evidence>